<feature type="compositionally biased region" description="Polar residues" evidence="1">
    <location>
        <begin position="366"/>
        <end position="382"/>
    </location>
</feature>
<feature type="domain" description="SAP" evidence="2">
    <location>
        <begin position="20"/>
        <end position="54"/>
    </location>
</feature>
<dbReference type="InterPro" id="IPR003034">
    <property type="entry name" value="SAP_dom"/>
</dbReference>
<dbReference type="AlphaFoldDB" id="A0A915DM30"/>
<feature type="compositionally biased region" description="Polar residues" evidence="1">
    <location>
        <begin position="169"/>
        <end position="184"/>
    </location>
</feature>
<feature type="compositionally biased region" description="Polar residues" evidence="1">
    <location>
        <begin position="417"/>
        <end position="426"/>
    </location>
</feature>
<dbReference type="InterPro" id="IPR036361">
    <property type="entry name" value="SAP_dom_sf"/>
</dbReference>
<dbReference type="SMART" id="SM00513">
    <property type="entry name" value="SAP"/>
    <property type="match status" value="1"/>
</dbReference>
<proteinExistence type="predicted"/>
<evidence type="ECO:0000259" key="2">
    <source>
        <dbReference type="PROSITE" id="PS50800"/>
    </source>
</evidence>
<feature type="compositionally biased region" description="Basic and acidic residues" evidence="1">
    <location>
        <begin position="295"/>
        <end position="309"/>
    </location>
</feature>
<feature type="region of interest" description="Disordered" evidence="1">
    <location>
        <begin position="135"/>
        <end position="442"/>
    </location>
</feature>
<evidence type="ECO:0000313" key="4">
    <source>
        <dbReference type="WBParaSite" id="jg21432"/>
    </source>
</evidence>
<name>A0A915DM30_9BILA</name>
<reference evidence="4" key="1">
    <citation type="submission" date="2022-11" db="UniProtKB">
        <authorList>
            <consortium name="WormBaseParasite"/>
        </authorList>
    </citation>
    <scope>IDENTIFICATION</scope>
</reference>
<accession>A0A915DM30</accession>
<evidence type="ECO:0000256" key="1">
    <source>
        <dbReference type="SAM" id="MobiDB-lite"/>
    </source>
</evidence>
<organism evidence="3 4">
    <name type="scientific">Ditylenchus dipsaci</name>
    <dbReference type="NCBI Taxonomy" id="166011"/>
    <lineage>
        <taxon>Eukaryota</taxon>
        <taxon>Metazoa</taxon>
        <taxon>Ecdysozoa</taxon>
        <taxon>Nematoda</taxon>
        <taxon>Chromadorea</taxon>
        <taxon>Rhabditida</taxon>
        <taxon>Tylenchina</taxon>
        <taxon>Tylenchomorpha</taxon>
        <taxon>Sphaerularioidea</taxon>
        <taxon>Anguinidae</taxon>
        <taxon>Anguininae</taxon>
        <taxon>Ditylenchus</taxon>
    </lineage>
</organism>
<dbReference type="Pfam" id="PF02037">
    <property type="entry name" value="SAP"/>
    <property type="match status" value="1"/>
</dbReference>
<protein>
    <submittedName>
        <fullName evidence="4">SAP domain-containing protein</fullName>
    </submittedName>
</protein>
<evidence type="ECO:0000313" key="3">
    <source>
        <dbReference type="Proteomes" id="UP000887574"/>
    </source>
</evidence>
<dbReference type="SUPFAM" id="SSF68906">
    <property type="entry name" value="SAP domain"/>
    <property type="match status" value="1"/>
</dbReference>
<dbReference type="PROSITE" id="PS50800">
    <property type="entry name" value="SAP"/>
    <property type="match status" value="1"/>
</dbReference>
<keyword evidence="3" id="KW-1185">Reference proteome</keyword>
<feature type="compositionally biased region" description="Basic and acidic residues" evidence="1">
    <location>
        <begin position="241"/>
        <end position="278"/>
    </location>
</feature>
<dbReference type="WBParaSite" id="jg21432">
    <property type="protein sequence ID" value="jg21432"/>
    <property type="gene ID" value="jg21432"/>
</dbReference>
<sequence length="514" mass="55854">MSTRQRRSGADGGGLNKAMLHLLDVSRLRKELEQRGLDTKGSKVVLASRLEEAVWPEDFAASNAATPAAITRKAEQAVEETDEENAEPVITLAQPAKRMTRRSVKLEAEQPVHLNSDSISVCVATEAPVKALQKADPSLLTPKIESRAPVQVQPKPKSTQKAVIKETTPKTQDSTPKRTSSKEPSPQPLKITEPAPKPRDSTSQTTEPTLKAKESVTKPPKPTESSPKPANSTSKTADFASKPKEKFKEVSKTSKSKPSDEKVSSKPPKHVEGKEKVKVSTPLPSPQPTSTPNTHKKEVEKKKVERESSIEILETIQKIPKESKPKVKTIYSKPSISPAPLTSRPEVKSDTKHSKKMQSPAPLTIKTASSKPLSVDVTSPLTTPKPEQPSWNKAQASTTPSPSPGPRPIGLKKIAQPHNSSSTDSIEPSAHGSGLKKKSILVPPKKVAGGIDLLDNIIARQDVLLADKYKSEQEKALEKQRFELEKRKMSGAQSFGPLELARRLKRTVSGNTDP</sequence>
<dbReference type="Gene3D" id="1.10.720.30">
    <property type="entry name" value="SAP domain"/>
    <property type="match status" value="1"/>
</dbReference>
<dbReference type="Proteomes" id="UP000887574">
    <property type="component" value="Unplaced"/>
</dbReference>